<protein>
    <submittedName>
        <fullName evidence="2">Uncharacterized protein</fullName>
    </submittedName>
</protein>
<evidence type="ECO:0000313" key="3">
    <source>
        <dbReference type="Proteomes" id="UP000046122"/>
    </source>
</evidence>
<feature type="region of interest" description="Disordered" evidence="1">
    <location>
        <begin position="56"/>
        <end position="76"/>
    </location>
</feature>
<gene>
    <name evidence="2" type="ORF">MPL3365_200145</name>
</gene>
<feature type="compositionally biased region" description="Polar residues" evidence="1">
    <location>
        <begin position="10"/>
        <end position="22"/>
    </location>
</feature>
<feature type="compositionally biased region" description="Low complexity" evidence="1">
    <location>
        <begin position="56"/>
        <end position="67"/>
    </location>
</feature>
<organism evidence="2 3">
    <name type="scientific">Mesorhizobium plurifarium</name>
    <dbReference type="NCBI Taxonomy" id="69974"/>
    <lineage>
        <taxon>Bacteria</taxon>
        <taxon>Pseudomonadati</taxon>
        <taxon>Pseudomonadota</taxon>
        <taxon>Alphaproteobacteria</taxon>
        <taxon>Hyphomicrobiales</taxon>
        <taxon>Phyllobacteriaceae</taxon>
        <taxon>Mesorhizobium</taxon>
    </lineage>
</organism>
<dbReference type="AlphaFoldDB" id="A0A090G3F4"/>
<dbReference type="EMBL" id="CCNE01000013">
    <property type="protein sequence ID" value="CDX55577.1"/>
    <property type="molecule type" value="Genomic_DNA"/>
</dbReference>
<evidence type="ECO:0000313" key="2">
    <source>
        <dbReference type="EMBL" id="CDX55577.1"/>
    </source>
</evidence>
<dbReference type="Proteomes" id="UP000046122">
    <property type="component" value="Unassembled WGS sequence"/>
</dbReference>
<proteinExistence type="predicted"/>
<sequence length="102" mass="11007">MELPGICFNVGTNAPNHPTSVGNFDASKSENSAMRVNQELIENRVGYRPACLKARAAPNPPARQAANSGSRRAQVGDVLADSGLQISLFDDATLEHRQHSHR</sequence>
<name>A0A090G3F4_MESPL</name>
<reference evidence="2 3" key="1">
    <citation type="submission" date="2014-08" db="EMBL/GenBank/DDBJ databases">
        <authorList>
            <person name="Moulin Lionel"/>
        </authorList>
    </citation>
    <scope>NUCLEOTIDE SEQUENCE [LARGE SCALE GENOMIC DNA]</scope>
</reference>
<feature type="region of interest" description="Disordered" evidence="1">
    <location>
        <begin position="1"/>
        <end position="30"/>
    </location>
</feature>
<evidence type="ECO:0000256" key="1">
    <source>
        <dbReference type="SAM" id="MobiDB-lite"/>
    </source>
</evidence>
<accession>A0A090G3F4</accession>